<sequence length="22" mass="2578">MQIYGGIYHIRLRNSSLNQSIN</sequence>
<reference evidence="1" key="1">
    <citation type="journal article" date="2016" name="J. Antimicrob. Chemother.">
        <title>Novel chromosome-encoded erm(47) determinant responsible for constitutive MLSB resistance in Helcococcus kunzii.</title>
        <authorList>
            <person name="Guerin F."/>
            <person name="Isnard C."/>
            <person name="Bucquet F."/>
            <person name="Fines-Guyon M."/>
            <person name="Giard J.C."/>
            <person name="Burrus V."/>
            <person name="Cattoir V."/>
        </authorList>
    </citation>
    <scope>NUCLEOTIDE SEQUENCE</scope>
    <source>
        <strain evidence="1">UCN99</strain>
    </source>
</reference>
<dbReference type="EMBL" id="KU612222">
    <property type="protein sequence ID" value="ANZ79475.1"/>
    <property type="molecule type" value="Genomic_DNA"/>
</dbReference>
<name>A0A1B2JLH4_9FIRM</name>
<protein>
    <submittedName>
        <fullName evidence="1">Erm(47) leader peptide</fullName>
    </submittedName>
</protein>
<proteinExistence type="predicted"/>
<organism evidence="1">
    <name type="scientific">Helcococcus kunzii</name>
    <dbReference type="NCBI Taxonomy" id="40091"/>
    <lineage>
        <taxon>Bacteria</taxon>
        <taxon>Bacillati</taxon>
        <taxon>Bacillota</taxon>
        <taxon>Tissierellia</taxon>
        <taxon>Tissierellales</taxon>
        <taxon>Peptoniphilaceae</taxon>
        <taxon>Helcococcus</taxon>
    </lineage>
</organism>
<evidence type="ECO:0000313" key="1">
    <source>
        <dbReference type="EMBL" id="ANZ79475.1"/>
    </source>
</evidence>
<gene>
    <name evidence="1" type="primary">erm(47)</name>
</gene>
<accession>A0A1B2JLH4</accession>
<dbReference type="AlphaFoldDB" id="A0A1B2JLH4"/>